<protein>
    <recommendedName>
        <fullName evidence="5">Bifunctional inhibitor/plant lipid transfer protein/seed storage helical domain-containing protein</fullName>
    </recommendedName>
</protein>
<sequence>MAFEFQLDNLGICFRFGDSEHIEIMMKMAVWLFFLVMTLALPGAGNGRTDCDAVLIASLVQEQCNGEPVTGSCCEVLRTIITPSRGKLQCLKLVLDQPELKYSGFTRGLLLDMAKSCTASRAPPPADVTAGSVGPKDRVVDVHDPADSPRPKGRDVYVDAHRS</sequence>
<dbReference type="Proteomes" id="UP000015106">
    <property type="component" value="Chromosome 2"/>
</dbReference>
<dbReference type="EnsemblPlants" id="TuG1812G0200001886.01.T01">
    <property type="protein sequence ID" value="TuG1812G0200001886.01.T01"/>
    <property type="gene ID" value="TuG1812G0200001886.01"/>
</dbReference>
<feature type="signal peptide" evidence="2">
    <location>
        <begin position="1"/>
        <end position="47"/>
    </location>
</feature>
<proteinExistence type="predicted"/>
<accession>A0A8R7TF75</accession>
<dbReference type="AlphaFoldDB" id="A0A8R7TF75"/>
<evidence type="ECO:0000313" key="4">
    <source>
        <dbReference type="Proteomes" id="UP000015106"/>
    </source>
</evidence>
<evidence type="ECO:0000256" key="1">
    <source>
        <dbReference type="SAM" id="MobiDB-lite"/>
    </source>
</evidence>
<reference evidence="3" key="3">
    <citation type="submission" date="2022-06" db="UniProtKB">
        <authorList>
            <consortium name="EnsemblPlants"/>
        </authorList>
    </citation>
    <scope>IDENTIFICATION</scope>
</reference>
<feature type="chain" id="PRO_5035719834" description="Bifunctional inhibitor/plant lipid transfer protein/seed storage helical domain-containing protein" evidence="2">
    <location>
        <begin position="48"/>
        <end position="163"/>
    </location>
</feature>
<keyword evidence="4" id="KW-1185">Reference proteome</keyword>
<reference evidence="3" key="2">
    <citation type="submission" date="2018-03" db="EMBL/GenBank/DDBJ databases">
        <title>The Triticum urartu genome reveals the dynamic nature of wheat genome evolution.</title>
        <authorList>
            <person name="Ling H."/>
            <person name="Ma B."/>
            <person name="Shi X."/>
            <person name="Liu H."/>
            <person name="Dong L."/>
            <person name="Sun H."/>
            <person name="Cao Y."/>
            <person name="Gao Q."/>
            <person name="Zheng S."/>
            <person name="Li Y."/>
            <person name="Yu Y."/>
            <person name="Du H."/>
            <person name="Qi M."/>
            <person name="Li Y."/>
            <person name="Yu H."/>
            <person name="Cui Y."/>
            <person name="Wang N."/>
            <person name="Chen C."/>
            <person name="Wu H."/>
            <person name="Zhao Y."/>
            <person name="Zhang J."/>
            <person name="Li Y."/>
            <person name="Zhou W."/>
            <person name="Zhang B."/>
            <person name="Hu W."/>
            <person name="Eijk M."/>
            <person name="Tang J."/>
            <person name="Witsenboer H."/>
            <person name="Zhao S."/>
            <person name="Li Z."/>
            <person name="Zhang A."/>
            <person name="Wang D."/>
            <person name="Liang C."/>
        </authorList>
    </citation>
    <scope>NUCLEOTIDE SEQUENCE [LARGE SCALE GENOMIC DNA]</scope>
    <source>
        <strain evidence="3">cv. G1812</strain>
    </source>
</reference>
<name>A0A8R7TF75_TRIUA</name>
<evidence type="ECO:0008006" key="5">
    <source>
        <dbReference type="Google" id="ProtNLM"/>
    </source>
</evidence>
<evidence type="ECO:0000313" key="3">
    <source>
        <dbReference type="EnsemblPlants" id="TuG1812G0200001886.01.T01"/>
    </source>
</evidence>
<feature type="compositionally biased region" description="Basic and acidic residues" evidence="1">
    <location>
        <begin position="135"/>
        <end position="163"/>
    </location>
</feature>
<organism evidence="3 4">
    <name type="scientific">Triticum urartu</name>
    <name type="common">Red wild einkorn</name>
    <name type="synonym">Crithodium urartu</name>
    <dbReference type="NCBI Taxonomy" id="4572"/>
    <lineage>
        <taxon>Eukaryota</taxon>
        <taxon>Viridiplantae</taxon>
        <taxon>Streptophyta</taxon>
        <taxon>Embryophyta</taxon>
        <taxon>Tracheophyta</taxon>
        <taxon>Spermatophyta</taxon>
        <taxon>Magnoliopsida</taxon>
        <taxon>Liliopsida</taxon>
        <taxon>Poales</taxon>
        <taxon>Poaceae</taxon>
        <taxon>BOP clade</taxon>
        <taxon>Pooideae</taxon>
        <taxon>Triticodae</taxon>
        <taxon>Triticeae</taxon>
        <taxon>Triticinae</taxon>
        <taxon>Triticum</taxon>
    </lineage>
</organism>
<feature type="region of interest" description="Disordered" evidence="1">
    <location>
        <begin position="119"/>
        <end position="163"/>
    </location>
</feature>
<reference evidence="4" key="1">
    <citation type="journal article" date="2013" name="Nature">
        <title>Draft genome of the wheat A-genome progenitor Triticum urartu.</title>
        <authorList>
            <person name="Ling H.Q."/>
            <person name="Zhao S."/>
            <person name="Liu D."/>
            <person name="Wang J."/>
            <person name="Sun H."/>
            <person name="Zhang C."/>
            <person name="Fan H."/>
            <person name="Li D."/>
            <person name="Dong L."/>
            <person name="Tao Y."/>
            <person name="Gao C."/>
            <person name="Wu H."/>
            <person name="Li Y."/>
            <person name="Cui Y."/>
            <person name="Guo X."/>
            <person name="Zheng S."/>
            <person name="Wang B."/>
            <person name="Yu K."/>
            <person name="Liang Q."/>
            <person name="Yang W."/>
            <person name="Lou X."/>
            <person name="Chen J."/>
            <person name="Feng M."/>
            <person name="Jian J."/>
            <person name="Zhang X."/>
            <person name="Luo G."/>
            <person name="Jiang Y."/>
            <person name="Liu J."/>
            <person name="Wang Z."/>
            <person name="Sha Y."/>
            <person name="Zhang B."/>
            <person name="Wu H."/>
            <person name="Tang D."/>
            <person name="Shen Q."/>
            <person name="Xue P."/>
            <person name="Zou S."/>
            <person name="Wang X."/>
            <person name="Liu X."/>
            <person name="Wang F."/>
            <person name="Yang Y."/>
            <person name="An X."/>
            <person name="Dong Z."/>
            <person name="Zhang K."/>
            <person name="Zhang X."/>
            <person name="Luo M.C."/>
            <person name="Dvorak J."/>
            <person name="Tong Y."/>
            <person name="Wang J."/>
            <person name="Yang H."/>
            <person name="Li Z."/>
            <person name="Wang D."/>
            <person name="Zhang A."/>
            <person name="Wang J."/>
        </authorList>
    </citation>
    <scope>NUCLEOTIDE SEQUENCE</scope>
    <source>
        <strain evidence="4">cv. G1812</strain>
    </source>
</reference>
<dbReference type="Gramene" id="TuG1812G0200001886.01.T01">
    <property type="protein sequence ID" value="TuG1812G0200001886.01.T01"/>
    <property type="gene ID" value="TuG1812G0200001886.01"/>
</dbReference>
<evidence type="ECO:0000256" key="2">
    <source>
        <dbReference type="SAM" id="SignalP"/>
    </source>
</evidence>
<keyword evidence="2" id="KW-0732">Signal</keyword>